<comment type="caution">
    <text evidence="3">The sequence shown here is derived from an EMBL/GenBank/DDBJ whole genome shotgun (WGS) entry which is preliminary data.</text>
</comment>
<evidence type="ECO:0000313" key="4">
    <source>
        <dbReference type="Proteomes" id="UP001597101"/>
    </source>
</evidence>
<gene>
    <name evidence="3" type="ORF">ACFQ14_11435</name>
</gene>
<protein>
    <submittedName>
        <fullName evidence="3">TadE/TadG family type IV pilus assembly protein</fullName>
    </submittedName>
</protein>
<reference evidence="4" key="1">
    <citation type="journal article" date="2019" name="Int. J. Syst. Evol. Microbiol.">
        <title>The Global Catalogue of Microorganisms (GCM) 10K type strain sequencing project: providing services to taxonomists for standard genome sequencing and annotation.</title>
        <authorList>
            <consortium name="The Broad Institute Genomics Platform"/>
            <consortium name="The Broad Institute Genome Sequencing Center for Infectious Disease"/>
            <person name="Wu L."/>
            <person name="Ma J."/>
        </authorList>
    </citation>
    <scope>NUCLEOTIDE SEQUENCE [LARGE SCALE GENOMIC DNA]</scope>
    <source>
        <strain evidence="4">CCUG 60023</strain>
    </source>
</reference>
<keyword evidence="1" id="KW-1133">Transmembrane helix</keyword>
<evidence type="ECO:0000259" key="2">
    <source>
        <dbReference type="Pfam" id="PF07811"/>
    </source>
</evidence>
<keyword evidence="1" id="KW-0472">Membrane</keyword>
<feature type="domain" description="TadE-like" evidence="2">
    <location>
        <begin position="25"/>
        <end position="67"/>
    </location>
</feature>
<evidence type="ECO:0000256" key="1">
    <source>
        <dbReference type="SAM" id="Phobius"/>
    </source>
</evidence>
<dbReference type="Pfam" id="PF07811">
    <property type="entry name" value="TadE"/>
    <property type="match status" value="1"/>
</dbReference>
<accession>A0ABW3FLJ6</accession>
<dbReference type="Proteomes" id="UP001597101">
    <property type="component" value="Unassembled WGS sequence"/>
</dbReference>
<proteinExistence type="predicted"/>
<organism evidence="3 4">
    <name type="scientific">Pseudahrensia aquimaris</name>
    <dbReference type="NCBI Taxonomy" id="744461"/>
    <lineage>
        <taxon>Bacteria</taxon>
        <taxon>Pseudomonadati</taxon>
        <taxon>Pseudomonadota</taxon>
        <taxon>Alphaproteobacteria</taxon>
        <taxon>Hyphomicrobiales</taxon>
        <taxon>Ahrensiaceae</taxon>
        <taxon>Pseudahrensia</taxon>
    </lineage>
</organism>
<dbReference type="RefSeq" id="WP_377212862.1">
    <property type="nucleotide sequence ID" value="NZ_JBHTJV010000009.1"/>
</dbReference>
<name>A0ABW3FLJ6_9HYPH</name>
<sequence length="180" mass="19934">MEKQNKTPVKNRWQPFKRFRKSEDGATAVEFAMICAPFFMIVGSIFEFAVAYLVQGMLHHGAADVARLVRTNQITAGTHTEAQFKQVVCGLPYMGLFDCERLVVDLQTVAQFGAPGTPRNADGTLNTQNMSFSPGGPNSINVMRLYYEFPVLMAWMQGLGTDATPNGRLMTATQAFMIEP</sequence>
<dbReference type="InterPro" id="IPR012495">
    <property type="entry name" value="TadE-like_dom"/>
</dbReference>
<keyword evidence="1" id="KW-0812">Transmembrane</keyword>
<feature type="transmembrane region" description="Helical" evidence="1">
    <location>
        <begin position="31"/>
        <end position="54"/>
    </location>
</feature>
<evidence type="ECO:0000313" key="3">
    <source>
        <dbReference type="EMBL" id="MFD0917022.1"/>
    </source>
</evidence>
<keyword evidence="4" id="KW-1185">Reference proteome</keyword>
<dbReference type="EMBL" id="JBHTJV010000009">
    <property type="protein sequence ID" value="MFD0917022.1"/>
    <property type="molecule type" value="Genomic_DNA"/>
</dbReference>